<feature type="transmembrane region" description="Helical" evidence="7">
    <location>
        <begin position="26"/>
        <end position="48"/>
    </location>
</feature>
<evidence type="ECO:0000256" key="1">
    <source>
        <dbReference type="ARBA" id="ARBA00004141"/>
    </source>
</evidence>
<comment type="subcellular location">
    <subcellularLocation>
        <location evidence="1">Membrane</location>
        <topology evidence="1">Multi-pass membrane protein</topology>
    </subcellularLocation>
</comment>
<sequence length="412" mass="45644">MQIPPSSVLALWPSPNYRNPITHGPAIIVVLPLLLALVFIFLCIRFYTRVFITRGFGADDILILLAFLPATTFAVLGLVANARLNWDRHNWDIRPEFIKPGLQVGLATQVLFDIATTLTKLSMLTLIHRIAAARDSRMRFFIVIFAALLVLNGLLFVFITMLQCSPVSAYWTLSFTKQKCINEEAHVLAAGVINTVTDFIIVLLPIKTVKDLKLAKKQRIAVYLLFTGGLLASVAGGVRTYFTWRLTSAPDHDITWNSYYVMLLSSVELFVGIICASIPATRPFFSRYIPRLVGYTTPGRGVAEPLAAKNKATGQSSFSTFHHHHDDPESPAARLPLQQKSETAFEPGHRRKPTPPDLNKPLPPVLVKVPFKIQVDRSFSWDKLGSASGSPDSSRAQSGVWPLSGGLRTSRI</sequence>
<feature type="region of interest" description="Disordered" evidence="6">
    <location>
        <begin position="317"/>
        <end position="336"/>
    </location>
</feature>
<dbReference type="GO" id="GO:0016020">
    <property type="term" value="C:membrane"/>
    <property type="evidence" value="ECO:0007669"/>
    <property type="project" value="UniProtKB-SubCell"/>
</dbReference>
<evidence type="ECO:0000313" key="9">
    <source>
        <dbReference type="EMBL" id="KAJ9132314.1"/>
    </source>
</evidence>
<name>A0AA38RJR7_9PEZI</name>
<dbReference type="Proteomes" id="UP001174691">
    <property type="component" value="Unassembled WGS sequence"/>
</dbReference>
<feature type="transmembrane region" description="Helical" evidence="7">
    <location>
        <begin position="258"/>
        <end position="281"/>
    </location>
</feature>
<dbReference type="PANTHER" id="PTHR33048">
    <property type="entry name" value="PTH11-LIKE INTEGRAL MEMBRANE PROTEIN (AFU_ORTHOLOGUE AFUA_5G11245)"/>
    <property type="match status" value="1"/>
</dbReference>
<dbReference type="InterPro" id="IPR052337">
    <property type="entry name" value="SAT4-like"/>
</dbReference>
<feature type="transmembrane region" description="Helical" evidence="7">
    <location>
        <begin position="60"/>
        <end position="80"/>
    </location>
</feature>
<feature type="transmembrane region" description="Helical" evidence="7">
    <location>
        <begin position="140"/>
        <end position="173"/>
    </location>
</feature>
<protein>
    <submittedName>
        <fullName evidence="9">Integral membrane protein</fullName>
    </submittedName>
</protein>
<dbReference type="Pfam" id="PF20684">
    <property type="entry name" value="Fung_rhodopsin"/>
    <property type="match status" value="1"/>
</dbReference>
<proteinExistence type="inferred from homology"/>
<comment type="similarity">
    <text evidence="5">Belongs to the SAT4 family.</text>
</comment>
<gene>
    <name evidence="9" type="ORF">NKR19_g9338</name>
</gene>
<evidence type="ECO:0000256" key="3">
    <source>
        <dbReference type="ARBA" id="ARBA00022989"/>
    </source>
</evidence>
<feature type="transmembrane region" description="Helical" evidence="7">
    <location>
        <begin position="220"/>
        <end position="238"/>
    </location>
</feature>
<dbReference type="PANTHER" id="PTHR33048:SF129">
    <property type="entry name" value="INTEGRAL MEMBRANE PROTEIN-RELATED"/>
    <property type="match status" value="1"/>
</dbReference>
<organism evidence="9 10">
    <name type="scientific">Coniochaeta hoffmannii</name>
    <dbReference type="NCBI Taxonomy" id="91930"/>
    <lineage>
        <taxon>Eukaryota</taxon>
        <taxon>Fungi</taxon>
        <taxon>Dikarya</taxon>
        <taxon>Ascomycota</taxon>
        <taxon>Pezizomycotina</taxon>
        <taxon>Sordariomycetes</taxon>
        <taxon>Sordariomycetidae</taxon>
        <taxon>Coniochaetales</taxon>
        <taxon>Coniochaetaceae</taxon>
        <taxon>Coniochaeta</taxon>
    </lineage>
</organism>
<evidence type="ECO:0000256" key="7">
    <source>
        <dbReference type="SAM" id="Phobius"/>
    </source>
</evidence>
<dbReference type="EMBL" id="JANBVN010000220">
    <property type="protein sequence ID" value="KAJ9132314.1"/>
    <property type="molecule type" value="Genomic_DNA"/>
</dbReference>
<evidence type="ECO:0000256" key="4">
    <source>
        <dbReference type="ARBA" id="ARBA00023136"/>
    </source>
</evidence>
<accession>A0AA38RJR7</accession>
<reference evidence="9" key="1">
    <citation type="submission" date="2022-07" db="EMBL/GenBank/DDBJ databases">
        <title>Fungi with potential for degradation of polypropylene.</title>
        <authorList>
            <person name="Gostincar C."/>
        </authorList>
    </citation>
    <scope>NUCLEOTIDE SEQUENCE</scope>
    <source>
        <strain evidence="9">EXF-13287</strain>
    </source>
</reference>
<evidence type="ECO:0000256" key="5">
    <source>
        <dbReference type="ARBA" id="ARBA00038359"/>
    </source>
</evidence>
<feature type="region of interest" description="Disordered" evidence="6">
    <location>
        <begin position="382"/>
        <end position="412"/>
    </location>
</feature>
<feature type="region of interest" description="Disordered" evidence="6">
    <location>
        <begin position="343"/>
        <end position="363"/>
    </location>
</feature>
<keyword evidence="10" id="KW-1185">Reference proteome</keyword>
<dbReference type="InterPro" id="IPR049326">
    <property type="entry name" value="Rhodopsin_dom_fungi"/>
</dbReference>
<feature type="transmembrane region" description="Helical" evidence="7">
    <location>
        <begin position="185"/>
        <end position="208"/>
    </location>
</feature>
<dbReference type="AlphaFoldDB" id="A0AA38RJR7"/>
<evidence type="ECO:0000256" key="6">
    <source>
        <dbReference type="SAM" id="MobiDB-lite"/>
    </source>
</evidence>
<feature type="transmembrane region" description="Helical" evidence="7">
    <location>
        <begin position="100"/>
        <end position="119"/>
    </location>
</feature>
<evidence type="ECO:0000313" key="10">
    <source>
        <dbReference type="Proteomes" id="UP001174691"/>
    </source>
</evidence>
<feature type="domain" description="Rhodopsin" evidence="8">
    <location>
        <begin position="44"/>
        <end position="287"/>
    </location>
</feature>
<keyword evidence="4 7" id="KW-0472">Membrane</keyword>
<keyword evidence="3 7" id="KW-1133">Transmembrane helix</keyword>
<comment type="caution">
    <text evidence="9">The sequence shown here is derived from an EMBL/GenBank/DDBJ whole genome shotgun (WGS) entry which is preliminary data.</text>
</comment>
<keyword evidence="2 7" id="KW-0812">Transmembrane</keyword>
<evidence type="ECO:0000259" key="8">
    <source>
        <dbReference type="Pfam" id="PF20684"/>
    </source>
</evidence>
<feature type="compositionally biased region" description="Polar residues" evidence="6">
    <location>
        <begin position="387"/>
        <end position="397"/>
    </location>
</feature>
<evidence type="ECO:0000256" key="2">
    <source>
        <dbReference type="ARBA" id="ARBA00022692"/>
    </source>
</evidence>